<accession>A0A8J5QFW0</accession>
<evidence type="ECO:0000313" key="1">
    <source>
        <dbReference type="EMBL" id="KAG7660840.1"/>
    </source>
</evidence>
<evidence type="ECO:0000313" key="2">
    <source>
        <dbReference type="Proteomes" id="UP000694255"/>
    </source>
</evidence>
<proteinExistence type="predicted"/>
<dbReference type="Proteomes" id="UP000694255">
    <property type="component" value="Unassembled WGS sequence"/>
</dbReference>
<protein>
    <submittedName>
        <fullName evidence="1">Uncharacterized protein</fullName>
    </submittedName>
</protein>
<dbReference type="RefSeq" id="XP_049261073.1">
    <property type="nucleotide sequence ID" value="XM_049409747.1"/>
</dbReference>
<sequence length="73" mass="8693">MLVVSNFDFDGGGDFILILMEIMEEFECWWWWKKINAPSGDLTLDFDDAGGRVGMEVVEEFEWMWWKCECWDG</sequence>
<dbReference type="AlphaFoldDB" id="A0A8J5QFW0"/>
<comment type="caution">
    <text evidence="1">The sequence shown here is derived from an EMBL/GenBank/DDBJ whole genome shotgun (WGS) entry which is preliminary data.</text>
</comment>
<dbReference type="EMBL" id="JAGSYN010000273">
    <property type="protein sequence ID" value="KAG7660840.1"/>
    <property type="molecule type" value="Genomic_DNA"/>
</dbReference>
<reference evidence="1 2" key="1">
    <citation type="journal article" date="2021" name="DNA Res.">
        <title>Genome analysis of Candida subhashii reveals its hybrid nature and dual mitochondrial genome conformations.</title>
        <authorList>
            <person name="Mixao V."/>
            <person name="Hegedusova E."/>
            <person name="Saus E."/>
            <person name="Pryszcz L.P."/>
            <person name="Cillingova A."/>
            <person name="Nosek J."/>
            <person name="Gabaldon T."/>
        </authorList>
    </citation>
    <scope>NUCLEOTIDE SEQUENCE [LARGE SCALE GENOMIC DNA]</scope>
    <source>
        <strain evidence="1 2">CBS 10753</strain>
    </source>
</reference>
<dbReference type="GeneID" id="73472457"/>
<keyword evidence="2" id="KW-1185">Reference proteome</keyword>
<gene>
    <name evidence="1" type="ORF">J8A68_005657</name>
</gene>
<organism evidence="1 2">
    <name type="scientific">[Candida] subhashii</name>
    <dbReference type="NCBI Taxonomy" id="561895"/>
    <lineage>
        <taxon>Eukaryota</taxon>
        <taxon>Fungi</taxon>
        <taxon>Dikarya</taxon>
        <taxon>Ascomycota</taxon>
        <taxon>Saccharomycotina</taxon>
        <taxon>Pichiomycetes</taxon>
        <taxon>Debaryomycetaceae</taxon>
        <taxon>Spathaspora</taxon>
    </lineage>
</organism>
<name>A0A8J5QFW0_9ASCO</name>